<reference evidence="2 3" key="1">
    <citation type="submission" date="2014-03" db="EMBL/GenBank/DDBJ databases">
        <title>Draft genome of the hookworm Oesophagostomum dentatum.</title>
        <authorList>
            <person name="Mitreva M."/>
        </authorList>
    </citation>
    <scope>NUCLEOTIDE SEQUENCE [LARGE SCALE GENOMIC DNA]</scope>
    <source>
        <strain evidence="2 3">OD-Hann</strain>
    </source>
</reference>
<evidence type="ECO:0000313" key="2">
    <source>
        <dbReference type="EMBL" id="KHJ97743.1"/>
    </source>
</evidence>
<sequence>MFHRVKGVTGCSALEWKYPFETFTCELQTESAGDEVLTVNKLRDLRPEPQTTQIGAETAPFPASTLRLKFSSEWNSELLAVFLPSVLIVALVFFAQWKRRKVQILVSLAAIICVLVLVSIFSISV</sequence>
<dbReference type="OrthoDB" id="5870453at2759"/>
<evidence type="ECO:0000256" key="1">
    <source>
        <dbReference type="SAM" id="Phobius"/>
    </source>
</evidence>
<accession>A0A0B1TJM7</accession>
<name>A0A0B1TJM7_OESDE</name>
<dbReference type="Proteomes" id="UP000053660">
    <property type="component" value="Unassembled WGS sequence"/>
</dbReference>
<proteinExistence type="predicted"/>
<organism evidence="2 3">
    <name type="scientific">Oesophagostomum dentatum</name>
    <name type="common">Nodular worm</name>
    <dbReference type="NCBI Taxonomy" id="61180"/>
    <lineage>
        <taxon>Eukaryota</taxon>
        <taxon>Metazoa</taxon>
        <taxon>Ecdysozoa</taxon>
        <taxon>Nematoda</taxon>
        <taxon>Chromadorea</taxon>
        <taxon>Rhabditida</taxon>
        <taxon>Rhabditina</taxon>
        <taxon>Rhabditomorpha</taxon>
        <taxon>Strongyloidea</taxon>
        <taxon>Strongylidae</taxon>
        <taxon>Oesophagostomum</taxon>
    </lineage>
</organism>
<keyword evidence="3" id="KW-1185">Reference proteome</keyword>
<feature type="transmembrane region" description="Helical" evidence="1">
    <location>
        <begin position="104"/>
        <end position="123"/>
    </location>
</feature>
<keyword evidence="1" id="KW-1133">Transmembrane helix</keyword>
<keyword evidence="1" id="KW-0812">Transmembrane</keyword>
<gene>
    <name evidence="2" type="ORF">OESDEN_02276</name>
</gene>
<protein>
    <recommendedName>
        <fullName evidence="4">Neurotransmitter-gated ion-channel ligand-binding domain-containing protein</fullName>
    </recommendedName>
</protein>
<dbReference type="EMBL" id="KN549404">
    <property type="protein sequence ID" value="KHJ97743.1"/>
    <property type="molecule type" value="Genomic_DNA"/>
</dbReference>
<keyword evidence="1" id="KW-0472">Membrane</keyword>
<evidence type="ECO:0000313" key="3">
    <source>
        <dbReference type="Proteomes" id="UP000053660"/>
    </source>
</evidence>
<feature type="transmembrane region" description="Helical" evidence="1">
    <location>
        <begin position="78"/>
        <end position="97"/>
    </location>
</feature>
<dbReference type="AlphaFoldDB" id="A0A0B1TJM7"/>
<evidence type="ECO:0008006" key="4">
    <source>
        <dbReference type="Google" id="ProtNLM"/>
    </source>
</evidence>